<evidence type="ECO:0000313" key="4">
    <source>
        <dbReference type="EMBL" id="MDY7229282.1"/>
    </source>
</evidence>
<dbReference type="PROSITE" id="PS50106">
    <property type="entry name" value="PDZ"/>
    <property type="match status" value="1"/>
</dbReference>
<dbReference type="RefSeq" id="WP_321548002.1">
    <property type="nucleotide sequence ID" value="NZ_JAXIVS010000007.1"/>
</dbReference>
<comment type="caution">
    <text evidence="4">The sequence shown here is derived from an EMBL/GenBank/DDBJ whole genome shotgun (WGS) entry which is preliminary data.</text>
</comment>
<reference evidence="4 5" key="1">
    <citation type="submission" date="2023-12" db="EMBL/GenBank/DDBJ databases">
        <title>the genome sequence of Hyalangium sp. s54d21.</title>
        <authorList>
            <person name="Zhang X."/>
        </authorList>
    </citation>
    <scope>NUCLEOTIDE SEQUENCE [LARGE SCALE GENOMIC DNA]</scope>
    <source>
        <strain evidence="5">s54d21</strain>
    </source>
</reference>
<dbReference type="SUPFAM" id="SSF50156">
    <property type="entry name" value="PDZ domain-like"/>
    <property type="match status" value="1"/>
</dbReference>
<accession>A0ABU5H822</accession>
<protein>
    <submittedName>
        <fullName evidence="4">CPBP family glutamic-type intramembrane protease</fullName>
        <ecNumber evidence="4">3.4.-.-</ecNumber>
    </submittedName>
</protein>
<feature type="region of interest" description="Disordered" evidence="1">
    <location>
        <begin position="1"/>
        <end position="22"/>
    </location>
</feature>
<dbReference type="PANTHER" id="PTHR43592:SF15">
    <property type="entry name" value="CAAX AMINO TERMINAL PROTEASE FAMILY PROTEIN"/>
    <property type="match status" value="1"/>
</dbReference>
<evidence type="ECO:0000313" key="5">
    <source>
        <dbReference type="Proteomes" id="UP001291309"/>
    </source>
</evidence>
<gene>
    <name evidence="4" type="ORF">SYV04_23015</name>
</gene>
<proteinExistence type="predicted"/>
<dbReference type="Pfam" id="PF13180">
    <property type="entry name" value="PDZ_2"/>
    <property type="match status" value="1"/>
</dbReference>
<evidence type="ECO:0000259" key="3">
    <source>
        <dbReference type="PROSITE" id="PS50106"/>
    </source>
</evidence>
<keyword evidence="2" id="KW-0812">Transmembrane</keyword>
<dbReference type="InterPro" id="IPR003675">
    <property type="entry name" value="Rce1/LyrA-like_dom"/>
</dbReference>
<dbReference type="GO" id="GO:0008233">
    <property type="term" value="F:peptidase activity"/>
    <property type="evidence" value="ECO:0007669"/>
    <property type="project" value="UniProtKB-KW"/>
</dbReference>
<feature type="transmembrane region" description="Helical" evidence="2">
    <location>
        <begin position="319"/>
        <end position="340"/>
    </location>
</feature>
<dbReference type="InterPro" id="IPR001478">
    <property type="entry name" value="PDZ"/>
</dbReference>
<feature type="transmembrane region" description="Helical" evidence="2">
    <location>
        <begin position="360"/>
        <end position="379"/>
    </location>
</feature>
<keyword evidence="5" id="KW-1185">Reference proteome</keyword>
<feature type="transmembrane region" description="Helical" evidence="2">
    <location>
        <begin position="31"/>
        <end position="55"/>
    </location>
</feature>
<dbReference type="PANTHER" id="PTHR43592">
    <property type="entry name" value="CAAX AMINO TERMINAL PROTEASE"/>
    <property type="match status" value="1"/>
</dbReference>
<feature type="transmembrane region" description="Helical" evidence="2">
    <location>
        <begin position="221"/>
        <end position="238"/>
    </location>
</feature>
<keyword evidence="4" id="KW-0378">Hydrolase</keyword>
<dbReference type="SMART" id="SM00228">
    <property type="entry name" value="PDZ"/>
    <property type="match status" value="1"/>
</dbReference>
<dbReference type="GO" id="GO:0006508">
    <property type="term" value="P:proteolysis"/>
    <property type="evidence" value="ECO:0007669"/>
    <property type="project" value="UniProtKB-KW"/>
</dbReference>
<dbReference type="Proteomes" id="UP001291309">
    <property type="component" value="Unassembled WGS sequence"/>
</dbReference>
<dbReference type="Gene3D" id="2.30.42.10">
    <property type="match status" value="1"/>
</dbReference>
<dbReference type="EMBL" id="JAXIVS010000007">
    <property type="protein sequence ID" value="MDY7229282.1"/>
    <property type="molecule type" value="Genomic_DNA"/>
</dbReference>
<keyword evidence="4" id="KW-0645">Protease</keyword>
<feature type="transmembrane region" description="Helical" evidence="2">
    <location>
        <begin position="67"/>
        <end position="90"/>
    </location>
</feature>
<feature type="transmembrane region" description="Helical" evidence="2">
    <location>
        <begin position="443"/>
        <end position="462"/>
    </location>
</feature>
<dbReference type="EC" id="3.4.-.-" evidence="4"/>
<keyword evidence="2" id="KW-0472">Membrane</keyword>
<sequence>MSEPPPPSAPLEDRRSSPEGGGPEAAARLSLIWALVAGFIPCLGLPVVWALVLMGRRKEASPTTRSWHRWLVALAVVDTLVALASLHMALERKGGEKKSGLPTASRRVLGVRPDTEAPGPGVRLSQVFERGPAATAGLRPGDRVHQANGKPIDSLESLQEVVRDTAPDAPVALEVEREGERWRVDVVPVEARSFAPPPRGLFEPLPEEGSSASSQGLRREQLGVGVTVVALLTLWFLGRRRRAGASPLGVLVALTVAVLGFTVTVKGLSAWLGGPSRGAVFLGMWTQTGLLLVAGWLLWRRGAGAPPEEGTRGWLRTYLISLGLLVTLAPRLMVCLVWLSERLSAPLETSQHPLIGMAQQGPMGALGWLLFAIPAALLAPVGEELVFRGALLPWLRGWMGRTAALVVSAGIFASLHPFYGVFTGWIFFLGLLLGWARLSSGGLCAPILLHVTLNSFAVLVQARTLFH</sequence>
<name>A0ABU5H822_9BACT</name>
<dbReference type="Pfam" id="PF02517">
    <property type="entry name" value="Rce1-like"/>
    <property type="match status" value="1"/>
</dbReference>
<feature type="transmembrane region" description="Helical" evidence="2">
    <location>
        <begin position="250"/>
        <end position="272"/>
    </location>
</feature>
<organism evidence="4 5">
    <name type="scientific">Hyalangium rubrum</name>
    <dbReference type="NCBI Taxonomy" id="3103134"/>
    <lineage>
        <taxon>Bacteria</taxon>
        <taxon>Pseudomonadati</taxon>
        <taxon>Myxococcota</taxon>
        <taxon>Myxococcia</taxon>
        <taxon>Myxococcales</taxon>
        <taxon>Cystobacterineae</taxon>
        <taxon>Archangiaceae</taxon>
        <taxon>Hyalangium</taxon>
    </lineage>
</organism>
<evidence type="ECO:0000256" key="2">
    <source>
        <dbReference type="SAM" id="Phobius"/>
    </source>
</evidence>
<dbReference type="InterPro" id="IPR036034">
    <property type="entry name" value="PDZ_sf"/>
</dbReference>
<feature type="transmembrane region" description="Helical" evidence="2">
    <location>
        <begin position="278"/>
        <end position="299"/>
    </location>
</feature>
<feature type="domain" description="PDZ" evidence="3">
    <location>
        <begin position="87"/>
        <end position="179"/>
    </location>
</feature>
<keyword evidence="2" id="KW-1133">Transmembrane helix</keyword>
<evidence type="ECO:0000256" key="1">
    <source>
        <dbReference type="SAM" id="MobiDB-lite"/>
    </source>
</evidence>